<dbReference type="Gene3D" id="1.10.3470.10">
    <property type="entry name" value="ABC transporter involved in vitamin B12 uptake, BtuC"/>
    <property type="match status" value="1"/>
</dbReference>
<evidence type="ECO:0000256" key="3">
    <source>
        <dbReference type="ARBA" id="ARBA00022448"/>
    </source>
</evidence>
<keyword evidence="10" id="KW-1185">Reference proteome</keyword>
<organism evidence="9 10">
    <name type="scientific">Anaerobacterium chartisolvens</name>
    <dbReference type="NCBI Taxonomy" id="1297424"/>
    <lineage>
        <taxon>Bacteria</taxon>
        <taxon>Bacillati</taxon>
        <taxon>Bacillota</taxon>
        <taxon>Clostridia</taxon>
        <taxon>Eubacteriales</taxon>
        <taxon>Oscillospiraceae</taxon>
        <taxon>Anaerobacterium</taxon>
    </lineage>
</organism>
<keyword evidence="5 8" id="KW-0812">Transmembrane</keyword>
<evidence type="ECO:0000256" key="4">
    <source>
        <dbReference type="ARBA" id="ARBA00022475"/>
    </source>
</evidence>
<dbReference type="GO" id="GO:0022857">
    <property type="term" value="F:transmembrane transporter activity"/>
    <property type="evidence" value="ECO:0007669"/>
    <property type="project" value="InterPro"/>
</dbReference>
<dbReference type="OrthoDB" id="9792889at2"/>
<keyword evidence="6 8" id="KW-1133">Transmembrane helix</keyword>
<dbReference type="AlphaFoldDB" id="A0A369BEZ5"/>
<evidence type="ECO:0000256" key="6">
    <source>
        <dbReference type="ARBA" id="ARBA00022989"/>
    </source>
</evidence>
<dbReference type="InterPro" id="IPR000522">
    <property type="entry name" value="ABC_transptr_permease_BtuC"/>
</dbReference>
<dbReference type="InterPro" id="IPR037294">
    <property type="entry name" value="ABC_BtuC-like"/>
</dbReference>
<dbReference type="GO" id="GO:0005886">
    <property type="term" value="C:plasma membrane"/>
    <property type="evidence" value="ECO:0007669"/>
    <property type="project" value="UniProtKB-SubCell"/>
</dbReference>
<comment type="similarity">
    <text evidence="2">Belongs to the binding-protein-dependent transport system permease family. FecCD subfamily.</text>
</comment>
<dbReference type="SUPFAM" id="SSF81345">
    <property type="entry name" value="ABC transporter involved in vitamin B12 uptake, BtuC"/>
    <property type="match status" value="1"/>
</dbReference>
<evidence type="ECO:0000256" key="1">
    <source>
        <dbReference type="ARBA" id="ARBA00004651"/>
    </source>
</evidence>
<evidence type="ECO:0000256" key="7">
    <source>
        <dbReference type="ARBA" id="ARBA00023136"/>
    </source>
</evidence>
<gene>
    <name evidence="9" type="ORF">DFR58_102180</name>
</gene>
<evidence type="ECO:0000313" key="10">
    <source>
        <dbReference type="Proteomes" id="UP000253034"/>
    </source>
</evidence>
<sequence>MTFVKKRRSLRLAFVFSAVVLAALIIFSAATGAANISFIKAMRIMLHSIPLAGGLIPSGDIDTAYSMIVLNIRLPRIILSALVGAGLSVVGAVLQGMFKNPMADPYVLGISSGASLGASIAIALGLEYAFLGVGIITVFAFIGSVLTMICVYSIARVEGRVPSTTLLLAGIAFGFMLSSLVSIMMIFNRKQVERIVFWIMGSVSAASWNQVAILFPIVFAGIVVITAFARDLNIMSTGEEAAKSLGVEVEGVKKCLLLVCSVIVAACVSVSGIIGFVGLIIPHAVRLVTGSDHRGLLPLSAVVGAGFMVACDTIARNAVPPVEIPVGAITSIFGAPYFIHLLYKNKKKVFG</sequence>
<keyword evidence="4" id="KW-1003">Cell membrane</keyword>
<dbReference type="GO" id="GO:0033214">
    <property type="term" value="P:siderophore-iron import into cell"/>
    <property type="evidence" value="ECO:0007669"/>
    <property type="project" value="TreeGrafter"/>
</dbReference>
<protein>
    <submittedName>
        <fullName evidence="9">Iron complex transport system permease protein</fullName>
    </submittedName>
</protein>
<evidence type="ECO:0000313" key="9">
    <source>
        <dbReference type="EMBL" id="RCX20110.1"/>
    </source>
</evidence>
<proteinExistence type="inferred from homology"/>
<feature type="transmembrane region" description="Helical" evidence="8">
    <location>
        <begin position="106"/>
        <end position="124"/>
    </location>
</feature>
<evidence type="ECO:0000256" key="8">
    <source>
        <dbReference type="SAM" id="Phobius"/>
    </source>
</evidence>
<dbReference type="FunFam" id="1.10.3470.10:FF:000001">
    <property type="entry name" value="Vitamin B12 ABC transporter permease BtuC"/>
    <property type="match status" value="1"/>
</dbReference>
<dbReference type="PANTHER" id="PTHR30472:SF25">
    <property type="entry name" value="ABC TRANSPORTER PERMEASE PROTEIN MJ0876-RELATED"/>
    <property type="match status" value="1"/>
</dbReference>
<feature type="transmembrane region" description="Helical" evidence="8">
    <location>
        <begin position="255"/>
        <end position="281"/>
    </location>
</feature>
<name>A0A369BEZ5_9FIRM</name>
<comment type="subcellular location">
    <subcellularLocation>
        <location evidence="1">Cell membrane</location>
        <topology evidence="1">Multi-pass membrane protein</topology>
    </subcellularLocation>
</comment>
<feature type="transmembrane region" description="Helical" evidence="8">
    <location>
        <begin position="166"/>
        <end position="187"/>
    </location>
</feature>
<keyword evidence="7 8" id="KW-0472">Membrane</keyword>
<comment type="caution">
    <text evidence="9">The sequence shown here is derived from an EMBL/GenBank/DDBJ whole genome shotgun (WGS) entry which is preliminary data.</text>
</comment>
<dbReference type="PANTHER" id="PTHR30472">
    <property type="entry name" value="FERRIC ENTEROBACTIN TRANSPORT SYSTEM PERMEASE PROTEIN"/>
    <property type="match status" value="1"/>
</dbReference>
<feature type="transmembrane region" description="Helical" evidence="8">
    <location>
        <begin position="324"/>
        <end position="343"/>
    </location>
</feature>
<evidence type="ECO:0000256" key="2">
    <source>
        <dbReference type="ARBA" id="ARBA00007935"/>
    </source>
</evidence>
<feature type="transmembrane region" description="Helical" evidence="8">
    <location>
        <begin position="207"/>
        <end position="229"/>
    </location>
</feature>
<feature type="transmembrane region" description="Helical" evidence="8">
    <location>
        <begin position="130"/>
        <end position="154"/>
    </location>
</feature>
<dbReference type="Proteomes" id="UP000253034">
    <property type="component" value="Unassembled WGS sequence"/>
</dbReference>
<dbReference type="Pfam" id="PF01032">
    <property type="entry name" value="FecCD"/>
    <property type="match status" value="1"/>
</dbReference>
<feature type="transmembrane region" description="Helical" evidence="8">
    <location>
        <begin position="77"/>
        <end position="94"/>
    </location>
</feature>
<keyword evidence="3" id="KW-0813">Transport</keyword>
<dbReference type="EMBL" id="QPJT01000002">
    <property type="protein sequence ID" value="RCX20110.1"/>
    <property type="molecule type" value="Genomic_DNA"/>
</dbReference>
<reference evidence="9 10" key="1">
    <citation type="submission" date="2018-07" db="EMBL/GenBank/DDBJ databases">
        <title>Genomic Encyclopedia of Type Strains, Phase IV (KMG-IV): sequencing the most valuable type-strain genomes for metagenomic binning, comparative biology and taxonomic classification.</title>
        <authorList>
            <person name="Goeker M."/>
        </authorList>
    </citation>
    <scope>NUCLEOTIDE SEQUENCE [LARGE SCALE GENOMIC DNA]</scope>
    <source>
        <strain evidence="9 10">DSM 27016</strain>
    </source>
</reference>
<dbReference type="RefSeq" id="WP_114296224.1">
    <property type="nucleotide sequence ID" value="NZ_QPJT01000002.1"/>
</dbReference>
<evidence type="ECO:0000256" key="5">
    <source>
        <dbReference type="ARBA" id="ARBA00022692"/>
    </source>
</evidence>
<accession>A0A369BEZ5</accession>
<dbReference type="CDD" id="cd06550">
    <property type="entry name" value="TM_ABC_iron-siderophores_like"/>
    <property type="match status" value="1"/>
</dbReference>